<name>A0A9Q0J839_9ROSI</name>
<evidence type="ECO:0000313" key="7">
    <source>
        <dbReference type="Proteomes" id="UP001141552"/>
    </source>
</evidence>
<dbReference type="GO" id="GO:0007165">
    <property type="term" value="P:signal transduction"/>
    <property type="evidence" value="ECO:0007669"/>
    <property type="project" value="InterPro"/>
</dbReference>
<dbReference type="InterPro" id="IPR031307">
    <property type="entry name" value="Ninja_fam"/>
</dbReference>
<dbReference type="GO" id="GO:0005634">
    <property type="term" value="C:nucleus"/>
    <property type="evidence" value="ECO:0007669"/>
    <property type="project" value="UniProtKB-SubCell"/>
</dbReference>
<evidence type="ECO:0000313" key="6">
    <source>
        <dbReference type="EMBL" id="KAJ4831839.1"/>
    </source>
</evidence>
<accession>A0A9Q0J839</accession>
<feature type="domain" description="Tify" evidence="5">
    <location>
        <begin position="282"/>
        <end position="313"/>
    </location>
</feature>
<evidence type="ECO:0000256" key="3">
    <source>
        <dbReference type="ARBA" id="ARBA00023242"/>
    </source>
</evidence>
<reference evidence="6" key="1">
    <citation type="submission" date="2022-02" db="EMBL/GenBank/DDBJ databases">
        <authorList>
            <person name="Henning P.M."/>
            <person name="McCubbin A.G."/>
            <person name="Shore J.S."/>
        </authorList>
    </citation>
    <scope>NUCLEOTIDE SEQUENCE</scope>
    <source>
        <strain evidence="6">F60SS</strain>
        <tissue evidence="6">Leaves</tissue>
    </source>
</reference>
<evidence type="ECO:0000259" key="5">
    <source>
        <dbReference type="Pfam" id="PF16135"/>
    </source>
</evidence>
<comment type="subcellular location">
    <subcellularLocation>
        <location evidence="1 4">Nucleus</location>
    </subcellularLocation>
</comment>
<keyword evidence="3 4" id="KW-0539">Nucleus</keyword>
<organism evidence="6 7">
    <name type="scientific">Turnera subulata</name>
    <dbReference type="NCBI Taxonomy" id="218843"/>
    <lineage>
        <taxon>Eukaryota</taxon>
        <taxon>Viridiplantae</taxon>
        <taxon>Streptophyta</taxon>
        <taxon>Embryophyta</taxon>
        <taxon>Tracheophyta</taxon>
        <taxon>Spermatophyta</taxon>
        <taxon>Magnoliopsida</taxon>
        <taxon>eudicotyledons</taxon>
        <taxon>Gunneridae</taxon>
        <taxon>Pentapetalae</taxon>
        <taxon>rosids</taxon>
        <taxon>fabids</taxon>
        <taxon>Malpighiales</taxon>
        <taxon>Passifloraceae</taxon>
        <taxon>Turnera</taxon>
    </lineage>
</organism>
<dbReference type="InterPro" id="IPR032308">
    <property type="entry name" value="TDBD"/>
</dbReference>
<evidence type="ECO:0000256" key="1">
    <source>
        <dbReference type="ARBA" id="ARBA00004123"/>
    </source>
</evidence>
<dbReference type="Pfam" id="PF16135">
    <property type="entry name" value="TDBD"/>
    <property type="match status" value="1"/>
</dbReference>
<proteinExistence type="inferred from homology"/>
<evidence type="ECO:0000256" key="2">
    <source>
        <dbReference type="ARBA" id="ARBA00006081"/>
    </source>
</evidence>
<reference evidence="6" key="2">
    <citation type="journal article" date="2023" name="Plants (Basel)">
        <title>Annotation of the Turnera subulata (Passifloraceae) Draft Genome Reveals the S-Locus Evolved after the Divergence of Turneroideae from Passifloroideae in a Stepwise Manner.</title>
        <authorList>
            <person name="Henning P.M."/>
            <person name="Roalson E.H."/>
            <person name="Mir W."/>
            <person name="McCubbin A.G."/>
            <person name="Shore J.S."/>
        </authorList>
    </citation>
    <scope>NUCLEOTIDE SEQUENCE</scope>
    <source>
        <strain evidence="6">F60SS</strain>
    </source>
</reference>
<dbReference type="EMBL" id="JAKUCV010005273">
    <property type="protein sequence ID" value="KAJ4831839.1"/>
    <property type="molecule type" value="Genomic_DNA"/>
</dbReference>
<dbReference type="GO" id="GO:0045892">
    <property type="term" value="P:negative regulation of DNA-templated transcription"/>
    <property type="evidence" value="ECO:0007669"/>
    <property type="project" value="TreeGrafter"/>
</dbReference>
<dbReference type="AlphaFoldDB" id="A0A9Q0J839"/>
<comment type="caution">
    <text evidence="6">The sequence shown here is derived from an EMBL/GenBank/DDBJ whole genome shotgun (WGS) entry which is preliminary data.</text>
</comment>
<dbReference type="Proteomes" id="UP001141552">
    <property type="component" value="Unassembled WGS sequence"/>
</dbReference>
<comment type="similarity">
    <text evidence="2 4">Belongs to the Ninja family.</text>
</comment>
<protein>
    <recommendedName>
        <fullName evidence="4">Ninja-family protein</fullName>
    </recommendedName>
    <alternativeName>
        <fullName evidence="4">ABI-binding protein</fullName>
    </alternativeName>
</protein>
<sequence>MHSNTHQKGLWEKFSSQENPTGTKLFIQETQYEQPDLNLGLSLGGIYSENSRERLLNRSSSQNDLLTLNRTATVELDPQPPKSFLSLARSSSLPTEAEKEQRRMVLRELVRRRFEAAQTIAEQMGAFGVIEKENSPPPEPMPSSPSKVAAWAAASASKSPAFRRAILRIQAHTALHGNGNFEGLGDLAAEKDVGSSQTLANFRGVVPKVNCWGTGTGGTVVKPAESILESPNKKAKVSGGWSGNNAMDSMKHMPTVATTGGIPNGRRIEGILYKCTNAQICIVCVCHGNFLSPEEFVRHAGGKDVTNPMRNITICTAPFSF</sequence>
<gene>
    <name evidence="6" type="ORF">Tsubulata_017502</name>
</gene>
<evidence type="ECO:0000256" key="4">
    <source>
        <dbReference type="RuleBase" id="RU369029"/>
    </source>
</evidence>
<dbReference type="OrthoDB" id="667358at2759"/>
<keyword evidence="7" id="KW-1185">Reference proteome</keyword>
<dbReference type="PANTHER" id="PTHR31413:SF43">
    <property type="entry name" value="NINJA-FAMILY PROTEIN"/>
    <property type="match status" value="1"/>
</dbReference>
<dbReference type="PANTHER" id="PTHR31413">
    <property type="entry name" value="AFP HOMOLOG 2"/>
    <property type="match status" value="1"/>
</dbReference>
<comment type="function">
    <text evidence="4">Acts as a negative regulator of abscisic acid (ABA) response.</text>
</comment>